<dbReference type="GO" id="GO:0004519">
    <property type="term" value="F:endonuclease activity"/>
    <property type="evidence" value="ECO:0007669"/>
    <property type="project" value="InterPro"/>
</dbReference>
<dbReference type="RefSeq" id="WP_034716666.1">
    <property type="nucleotide sequence ID" value="NZ_FOIX01000002.1"/>
</dbReference>
<evidence type="ECO:0000313" key="1">
    <source>
        <dbReference type="EMBL" id="KEY20041.1"/>
    </source>
</evidence>
<gene>
    <name evidence="1" type="ORF">HY04_02110</name>
    <name evidence="2" type="ORF">NCTC13489_00203</name>
</gene>
<evidence type="ECO:0000313" key="2">
    <source>
        <dbReference type="EMBL" id="VEH95595.1"/>
    </source>
</evidence>
<protein>
    <submittedName>
        <fullName evidence="2">Addiction module toxin, Txe/YoeB family</fullName>
    </submittedName>
    <submittedName>
        <fullName evidence="1">Txe/YoeB family addiction module toxin</fullName>
    </submittedName>
</protein>
<dbReference type="GO" id="GO:0006401">
    <property type="term" value="P:RNA catabolic process"/>
    <property type="evidence" value="ECO:0007669"/>
    <property type="project" value="InterPro"/>
</dbReference>
<reference evidence="2 4" key="2">
    <citation type="submission" date="2018-12" db="EMBL/GenBank/DDBJ databases">
        <authorList>
            <consortium name="Pathogen Informatics"/>
        </authorList>
    </citation>
    <scope>NUCLEOTIDE SEQUENCE [LARGE SCALE GENOMIC DNA]</scope>
    <source>
        <strain evidence="2 4">NCTC13489</strain>
    </source>
</reference>
<sequence length="93" mass="10960">MGKYIIQLSKRALRDLQAVKKSGRKLDMKKLEILLLELEIHPKTGTGSPEKLRYYDGEVWSREVNKKDRLVYEIFEKDLLVIVIQSLGHYDDR</sequence>
<evidence type="ECO:0000313" key="3">
    <source>
        <dbReference type="Proteomes" id="UP000028349"/>
    </source>
</evidence>
<dbReference type="InterPro" id="IPR009614">
    <property type="entry name" value="YoeB_toxin"/>
</dbReference>
<accession>A0A448NMN9</accession>
<dbReference type="STRING" id="266748.HY04_02110"/>
<evidence type="ECO:0000313" key="4">
    <source>
        <dbReference type="Proteomes" id="UP000270036"/>
    </source>
</evidence>
<dbReference type="Pfam" id="PF06769">
    <property type="entry name" value="YoeB_toxin"/>
    <property type="match status" value="1"/>
</dbReference>
<dbReference type="OrthoDB" id="9801102at2"/>
<name>A0A448NMN9_9FLAO</name>
<organism evidence="2 4">
    <name type="scientific">Kaistella antarctica</name>
    <dbReference type="NCBI Taxonomy" id="266748"/>
    <lineage>
        <taxon>Bacteria</taxon>
        <taxon>Pseudomonadati</taxon>
        <taxon>Bacteroidota</taxon>
        <taxon>Flavobacteriia</taxon>
        <taxon>Flavobacteriales</taxon>
        <taxon>Weeksellaceae</taxon>
        <taxon>Chryseobacterium group</taxon>
        <taxon>Kaistella</taxon>
    </lineage>
</organism>
<dbReference type="Gene3D" id="3.30.2310.20">
    <property type="entry name" value="RelE-like"/>
    <property type="match status" value="1"/>
</dbReference>
<keyword evidence="3" id="KW-1185">Reference proteome</keyword>
<dbReference type="Proteomes" id="UP000270036">
    <property type="component" value="Chromosome"/>
</dbReference>
<reference evidence="1 3" key="1">
    <citation type="submission" date="2014-07" db="EMBL/GenBank/DDBJ databases">
        <authorList>
            <person name="Pisani N.G."/>
            <person name="Newman J.D."/>
        </authorList>
    </citation>
    <scope>NUCLEOTIDE SEQUENCE [LARGE SCALE GENOMIC DNA]</scope>
    <source>
        <strain evidence="1 3">LMG 24720</strain>
    </source>
</reference>
<proteinExistence type="predicted"/>
<dbReference type="EMBL" id="JPEP01000001">
    <property type="protein sequence ID" value="KEY20041.1"/>
    <property type="molecule type" value="Genomic_DNA"/>
</dbReference>
<dbReference type="InterPro" id="IPR035093">
    <property type="entry name" value="RelE/ParE_toxin_dom_sf"/>
</dbReference>
<dbReference type="KEGG" id="cant:NCTC13489_00203"/>
<dbReference type="AlphaFoldDB" id="A0A448NMN9"/>
<dbReference type="Proteomes" id="UP000028349">
    <property type="component" value="Unassembled WGS sequence"/>
</dbReference>
<dbReference type="EMBL" id="LR134441">
    <property type="protein sequence ID" value="VEH95595.1"/>
    <property type="molecule type" value="Genomic_DNA"/>
</dbReference>
<dbReference type="SUPFAM" id="SSF143011">
    <property type="entry name" value="RelE-like"/>
    <property type="match status" value="1"/>
</dbReference>